<gene>
    <name evidence="3" type="ORF">GALMADRAFT_27784</name>
</gene>
<sequence length="958" mass="108906">SQNDYLREWVPRRPAHLHTLLSLVAPRDADCSSCKQSPATWRCEMCFGGHMLCATCCCTLHQFLPFHRIKCWNGRHFRAAGLWETGVKLYLGHNGLPCAGGSEEERRPTEGYPPGPPPARNIDDSAEAEPEQFFRAPAYDTNGNRFINIVDTSGIHQLPVVECTCQSSTDAIDIQYLKLGLFPASFQTPKTVFTLNVLNDFRLSSLECKTSGYQYYQKLRRLTCPAFPKTVINRYRELRRVSRQYRNLKLWKMHGRGHDMIGPPPPLFCAACPQPGINLPDDWQNETAKELNAVTLTGDGNFKAYHLKQKNEADDVHLTDGDAFMTARAPYKAHLEEAEKHPEIYKQSRTCNHHNAALNKDQTGPGKRVRGVGCWACGRHGCFAIGSLVDFIKGEKQMSMDWSLCECLKHLQMDGITCVHCIYDIMCQFHVNLVKRITKCTTLSIPDAVTLIGAIGLFHVHGHKEECLYRWATTYVPGAAIVDGEVLETLWSVLNGISRSTVGATTAHRTEILDDHMGDSNWKKIINMAGTIAKRYNRAVVEQRNSQLYYDGITKAAPEDLVPKWREEIEEAELQRPSDVKKMDIMQKNVPKRVTRSYIYSPIILIYDNSIDSMGVAAWLSAGLKTEERQTAVRSQARKCSRVPTTAQKLDLVNKRRQLQKEINTFSKGAYEHLGEDLVDLICQTTVVVLEDEVSDIEDAEAGAPSEPVSEGDPEHQLLPFPSAVTEDQITALSPEERSLVKDLQRAELEIRHGQAEDALDLVRTAVIQLSWHMKNVVRTATGVATRTKAWDSVHILNRAWALQRIVYNHNRAIMRKLVSQEARTNLEARFPYLELKDCSISTQVVAPNSSGQSTRRLPWFWSANRDDTDPADPNDEHHNEFYRINWLSARAQRNRWAEELNLTQHEMGWTVRFYVHMARKWRDRRDKLPSGHLGHRAYAEEQITLWNELSRVADSLF</sequence>
<accession>A0A067SUN5</accession>
<dbReference type="STRING" id="685588.A0A067SUN5"/>
<keyword evidence="4" id="KW-1185">Reference proteome</keyword>
<evidence type="ECO:0000256" key="1">
    <source>
        <dbReference type="SAM" id="MobiDB-lite"/>
    </source>
</evidence>
<reference evidence="4" key="1">
    <citation type="journal article" date="2014" name="Proc. Natl. Acad. Sci. U.S.A.">
        <title>Extensive sampling of basidiomycete genomes demonstrates inadequacy of the white-rot/brown-rot paradigm for wood decay fungi.</title>
        <authorList>
            <person name="Riley R."/>
            <person name="Salamov A.A."/>
            <person name="Brown D.W."/>
            <person name="Nagy L.G."/>
            <person name="Floudas D."/>
            <person name="Held B.W."/>
            <person name="Levasseur A."/>
            <person name="Lombard V."/>
            <person name="Morin E."/>
            <person name="Otillar R."/>
            <person name="Lindquist E.A."/>
            <person name="Sun H."/>
            <person name="LaButti K.M."/>
            <person name="Schmutz J."/>
            <person name="Jabbour D."/>
            <person name="Luo H."/>
            <person name="Baker S.E."/>
            <person name="Pisabarro A.G."/>
            <person name="Walton J.D."/>
            <person name="Blanchette R.A."/>
            <person name="Henrissat B."/>
            <person name="Martin F."/>
            <person name="Cullen D."/>
            <person name="Hibbett D.S."/>
            <person name="Grigoriev I.V."/>
        </authorList>
    </citation>
    <scope>NUCLEOTIDE SEQUENCE [LARGE SCALE GENOMIC DNA]</scope>
    <source>
        <strain evidence="4">CBS 339.88</strain>
    </source>
</reference>
<dbReference type="AlphaFoldDB" id="A0A067SUN5"/>
<dbReference type="Pfam" id="PF18758">
    <property type="entry name" value="KDZ"/>
    <property type="match status" value="1"/>
</dbReference>
<dbReference type="OrthoDB" id="3214502at2759"/>
<organism evidence="3 4">
    <name type="scientific">Galerina marginata (strain CBS 339.88)</name>
    <dbReference type="NCBI Taxonomy" id="685588"/>
    <lineage>
        <taxon>Eukaryota</taxon>
        <taxon>Fungi</taxon>
        <taxon>Dikarya</taxon>
        <taxon>Basidiomycota</taxon>
        <taxon>Agaricomycotina</taxon>
        <taxon>Agaricomycetes</taxon>
        <taxon>Agaricomycetidae</taxon>
        <taxon>Agaricales</taxon>
        <taxon>Agaricineae</taxon>
        <taxon>Strophariaceae</taxon>
        <taxon>Galerina</taxon>
    </lineage>
</organism>
<dbReference type="Proteomes" id="UP000027222">
    <property type="component" value="Unassembled WGS sequence"/>
</dbReference>
<dbReference type="EMBL" id="KL142382">
    <property type="protein sequence ID" value="KDR74655.1"/>
    <property type="molecule type" value="Genomic_DNA"/>
</dbReference>
<feature type="domain" description="CxC2-like cysteine cluster KDZ transposase-associated" evidence="2">
    <location>
        <begin position="143"/>
        <end position="223"/>
    </location>
</feature>
<evidence type="ECO:0000259" key="2">
    <source>
        <dbReference type="Pfam" id="PF18803"/>
    </source>
</evidence>
<dbReference type="CDD" id="cd19757">
    <property type="entry name" value="Bbox1"/>
    <property type="match status" value="1"/>
</dbReference>
<dbReference type="HOGENOM" id="CLU_003703_13_1_1"/>
<feature type="non-terminal residue" evidence="3">
    <location>
        <position position="1"/>
    </location>
</feature>
<dbReference type="InterPro" id="IPR040521">
    <property type="entry name" value="KDZ"/>
</dbReference>
<feature type="region of interest" description="Disordered" evidence="1">
    <location>
        <begin position="100"/>
        <end position="126"/>
    </location>
</feature>
<evidence type="ECO:0000313" key="4">
    <source>
        <dbReference type="Proteomes" id="UP000027222"/>
    </source>
</evidence>
<feature type="non-terminal residue" evidence="3">
    <location>
        <position position="958"/>
    </location>
</feature>
<evidence type="ECO:0000313" key="3">
    <source>
        <dbReference type="EMBL" id="KDR74655.1"/>
    </source>
</evidence>
<protein>
    <recommendedName>
        <fullName evidence="2">CxC2-like cysteine cluster KDZ transposase-associated domain-containing protein</fullName>
    </recommendedName>
</protein>
<dbReference type="InterPro" id="IPR041457">
    <property type="entry name" value="CxC2_KDZ-assoc"/>
</dbReference>
<proteinExistence type="predicted"/>
<dbReference type="Pfam" id="PF18803">
    <property type="entry name" value="CxC2"/>
    <property type="match status" value="1"/>
</dbReference>
<name>A0A067SUN5_GALM3</name>